<dbReference type="CDD" id="cd00048">
    <property type="entry name" value="DSRM_SF"/>
    <property type="match status" value="1"/>
</dbReference>
<protein>
    <recommendedName>
        <fullName evidence="3">DRBM domain-containing protein</fullName>
    </recommendedName>
</protein>
<sequence length="74" mass="8376">MSDRRHYRTDLNNLCIQAGWALRFDDNFTGPQNNGTWTSTAYVNDVSCGQGSARDVRTAREEASYHALVYFGRA</sequence>
<evidence type="ECO:0008006" key="3">
    <source>
        <dbReference type="Google" id="ProtNLM"/>
    </source>
</evidence>
<name>A0A9P7W669_9AGAR</name>
<dbReference type="OrthoDB" id="112668at2759"/>
<accession>A0A9P7W669</accession>
<proteinExistence type="predicted"/>
<reference evidence="1" key="1">
    <citation type="submission" date="2020-11" db="EMBL/GenBank/DDBJ databases">
        <title>Adaptations for nitrogen fixation in a non-lichenized fungal sporocarp promotes dispersal by wood-feeding termites.</title>
        <authorList>
            <consortium name="DOE Joint Genome Institute"/>
            <person name="Koch R.A."/>
            <person name="Yoon G."/>
            <person name="Arayal U."/>
            <person name="Lail K."/>
            <person name="Amirebrahimi M."/>
            <person name="Labutti K."/>
            <person name="Lipzen A."/>
            <person name="Riley R."/>
            <person name="Barry K."/>
            <person name="Henrissat B."/>
            <person name="Grigoriev I.V."/>
            <person name="Herr J.R."/>
            <person name="Aime M.C."/>
        </authorList>
    </citation>
    <scope>NUCLEOTIDE SEQUENCE</scope>
    <source>
        <strain evidence="1">MCA 3950</strain>
    </source>
</reference>
<dbReference type="Proteomes" id="UP000812287">
    <property type="component" value="Unassembled WGS sequence"/>
</dbReference>
<dbReference type="GeneID" id="66100993"/>
<dbReference type="AlphaFoldDB" id="A0A9P7W669"/>
<comment type="caution">
    <text evidence="1">The sequence shown here is derived from an EMBL/GenBank/DDBJ whole genome shotgun (WGS) entry which is preliminary data.</text>
</comment>
<dbReference type="SUPFAM" id="SSF54768">
    <property type="entry name" value="dsRNA-binding domain-like"/>
    <property type="match status" value="1"/>
</dbReference>
<organism evidence="1 2">
    <name type="scientific">Guyanagaster necrorhizus</name>
    <dbReference type="NCBI Taxonomy" id="856835"/>
    <lineage>
        <taxon>Eukaryota</taxon>
        <taxon>Fungi</taxon>
        <taxon>Dikarya</taxon>
        <taxon>Basidiomycota</taxon>
        <taxon>Agaricomycotina</taxon>
        <taxon>Agaricomycetes</taxon>
        <taxon>Agaricomycetidae</taxon>
        <taxon>Agaricales</taxon>
        <taxon>Marasmiineae</taxon>
        <taxon>Physalacriaceae</taxon>
        <taxon>Guyanagaster</taxon>
    </lineage>
</organism>
<evidence type="ECO:0000313" key="1">
    <source>
        <dbReference type="EMBL" id="KAG7453205.1"/>
    </source>
</evidence>
<gene>
    <name evidence="1" type="ORF">BT62DRAFT_1070862</name>
</gene>
<dbReference type="EMBL" id="MU250523">
    <property type="protein sequence ID" value="KAG7453205.1"/>
    <property type="molecule type" value="Genomic_DNA"/>
</dbReference>
<dbReference type="Gene3D" id="3.30.160.20">
    <property type="match status" value="1"/>
</dbReference>
<keyword evidence="2" id="KW-1185">Reference proteome</keyword>
<dbReference type="RefSeq" id="XP_043046705.1">
    <property type="nucleotide sequence ID" value="XM_043178699.1"/>
</dbReference>
<evidence type="ECO:0000313" key="2">
    <source>
        <dbReference type="Proteomes" id="UP000812287"/>
    </source>
</evidence>